<evidence type="ECO:0000313" key="2">
    <source>
        <dbReference type="Proteomes" id="UP000254794"/>
    </source>
</evidence>
<dbReference type="Proteomes" id="UP000254794">
    <property type="component" value="Unassembled WGS sequence"/>
</dbReference>
<reference evidence="1 2" key="1">
    <citation type="submission" date="2018-06" db="EMBL/GenBank/DDBJ databases">
        <authorList>
            <consortium name="Pathogen Informatics"/>
            <person name="Doyle S."/>
        </authorList>
    </citation>
    <scope>NUCLEOTIDE SEQUENCE [LARGE SCALE GENOMIC DNA]</scope>
    <source>
        <strain evidence="1 2">NCTC13316</strain>
    </source>
</reference>
<dbReference type="EMBL" id="UGOD01000001">
    <property type="protein sequence ID" value="STX50745.1"/>
    <property type="molecule type" value="Genomic_DNA"/>
</dbReference>
<evidence type="ECO:0000313" key="1">
    <source>
        <dbReference type="EMBL" id="STX50745.1"/>
    </source>
</evidence>
<sequence>MKANNNYNSHNATFSSKISMKLQDSKQEQPLVLNVKKKFTKSPLSNFLIWLKEQIDAGNKQFSLNTQSLILYKPSSCSQDLIFLLPEVIEQYHIQTGIAAEIIKSELKNALEITFAYTIIKNEKVIEVFPCKKFF</sequence>
<organism evidence="1 2">
    <name type="scientific">Legionella busanensis</name>
    <dbReference type="NCBI Taxonomy" id="190655"/>
    <lineage>
        <taxon>Bacteria</taxon>
        <taxon>Pseudomonadati</taxon>
        <taxon>Pseudomonadota</taxon>
        <taxon>Gammaproteobacteria</taxon>
        <taxon>Legionellales</taxon>
        <taxon>Legionellaceae</taxon>
        <taxon>Legionella</taxon>
    </lineage>
</organism>
<dbReference type="OrthoDB" id="9870443at2"/>
<gene>
    <name evidence="1" type="ORF">NCTC13316_00832</name>
</gene>
<dbReference type="RefSeq" id="WP_115330437.1">
    <property type="nucleotide sequence ID" value="NZ_CAAAHP010000004.1"/>
</dbReference>
<accession>A0A378JHS9</accession>
<protein>
    <submittedName>
        <fullName evidence="1">Uncharacterized protein</fullName>
    </submittedName>
</protein>
<proteinExistence type="predicted"/>
<keyword evidence="2" id="KW-1185">Reference proteome</keyword>
<dbReference type="AlphaFoldDB" id="A0A378JHS9"/>
<name>A0A378JHS9_9GAMM</name>